<dbReference type="RefSeq" id="WP_157289031.1">
    <property type="nucleotide sequence ID" value="NZ_WQRF01000001.1"/>
</dbReference>
<feature type="transmembrane region" description="Helical" evidence="1">
    <location>
        <begin position="114"/>
        <end position="134"/>
    </location>
</feature>
<keyword evidence="1" id="KW-1133">Transmembrane helix</keyword>
<dbReference type="Proteomes" id="UP000438106">
    <property type="component" value="Unassembled WGS sequence"/>
</dbReference>
<evidence type="ECO:0000313" key="3">
    <source>
        <dbReference type="Proteomes" id="UP000438106"/>
    </source>
</evidence>
<reference evidence="2 3" key="1">
    <citation type="submission" date="2019-12" db="EMBL/GenBank/DDBJ databases">
        <title>Devosia maris sp. nov., isolated from the deep seawater.</title>
        <authorList>
            <person name="Liu Y."/>
        </authorList>
    </citation>
    <scope>NUCLEOTIDE SEQUENCE [LARGE SCALE GENOMIC DNA]</scope>
    <source>
        <strain evidence="2 3">L53-10-65</strain>
    </source>
</reference>
<dbReference type="InterPro" id="IPR025962">
    <property type="entry name" value="SdpI/YhfL"/>
</dbReference>
<feature type="transmembrane region" description="Helical" evidence="1">
    <location>
        <begin position="89"/>
        <end position="108"/>
    </location>
</feature>
<evidence type="ECO:0000256" key="1">
    <source>
        <dbReference type="SAM" id="Phobius"/>
    </source>
</evidence>
<keyword evidence="1" id="KW-0472">Membrane</keyword>
<dbReference type="AlphaFoldDB" id="A0A7X3FP18"/>
<dbReference type="Pfam" id="PF13630">
    <property type="entry name" value="SdpI"/>
    <property type="match status" value="1"/>
</dbReference>
<gene>
    <name evidence="2" type="ORF">GO014_02730</name>
</gene>
<feature type="transmembrane region" description="Helical" evidence="1">
    <location>
        <begin position="155"/>
        <end position="179"/>
    </location>
</feature>
<keyword evidence="3" id="KW-1185">Reference proteome</keyword>
<protein>
    <recommendedName>
        <fullName evidence="4">SdpI/YhfL protein family protein</fullName>
    </recommendedName>
</protein>
<evidence type="ECO:0008006" key="4">
    <source>
        <dbReference type="Google" id="ProtNLM"/>
    </source>
</evidence>
<dbReference type="GO" id="GO:0009636">
    <property type="term" value="P:response to toxic substance"/>
    <property type="evidence" value="ECO:0007669"/>
    <property type="project" value="TreeGrafter"/>
</dbReference>
<dbReference type="EMBL" id="WQRF01000001">
    <property type="protein sequence ID" value="MVS97945.1"/>
    <property type="molecule type" value="Genomic_DNA"/>
</dbReference>
<dbReference type="PANTHER" id="PTHR37810">
    <property type="entry name" value="IMMUNITY PROTEIN SDPI"/>
    <property type="match status" value="1"/>
</dbReference>
<comment type="caution">
    <text evidence="2">The sequence shown here is derived from an EMBL/GenBank/DDBJ whole genome shotgun (WGS) entry which is preliminary data.</text>
</comment>
<evidence type="ECO:0000313" key="2">
    <source>
        <dbReference type="EMBL" id="MVS97945.1"/>
    </source>
</evidence>
<proteinExistence type="predicted"/>
<dbReference type="PANTHER" id="PTHR37810:SF5">
    <property type="entry name" value="IMMUNITY PROTEIN SDPI"/>
    <property type="match status" value="1"/>
</dbReference>
<keyword evidence="1" id="KW-0812">Transmembrane</keyword>
<name>A0A7X3FP18_9HYPH</name>
<organism evidence="2 3">
    <name type="scientific">Devosia marina</name>
    <dbReference type="NCBI Taxonomy" id="2683198"/>
    <lineage>
        <taxon>Bacteria</taxon>
        <taxon>Pseudomonadati</taxon>
        <taxon>Pseudomonadota</taxon>
        <taxon>Alphaproteobacteria</taxon>
        <taxon>Hyphomicrobiales</taxon>
        <taxon>Devosiaceae</taxon>
        <taxon>Devosia</taxon>
    </lineage>
</organism>
<feature type="transmembrane region" description="Helical" evidence="1">
    <location>
        <begin position="185"/>
        <end position="208"/>
    </location>
</feature>
<accession>A0A7X3FP18</accession>
<sequence>MPSLVTRFHILIFIVTLAVAGVAVLNIPEGYAFPAHWRGSTVDWLWPRNLALTIAPSLQLFLLAAFFLLGHALTKNHLAKTRHILDPALSLLLAVAAACQLGLLFNGIGSDIDMFRITAFGLSAILLVLAVVIYEAERHSYAGLRMPWPIPSDRAWTLVHRISGIASGLAAIVLAWLAWTDPGPGMLVLAMAGTLGTLPLLAGLVTLATRFMQD</sequence>
<feature type="transmembrane region" description="Helical" evidence="1">
    <location>
        <begin position="50"/>
        <end position="69"/>
    </location>
</feature>